<evidence type="ECO:0000256" key="2">
    <source>
        <dbReference type="SAM" id="SignalP"/>
    </source>
</evidence>
<evidence type="ECO:0000313" key="4">
    <source>
        <dbReference type="EMBL" id="GAA0740527.1"/>
    </source>
</evidence>
<keyword evidence="1" id="KW-0472">Membrane</keyword>
<evidence type="ECO:0000313" key="5">
    <source>
        <dbReference type="Proteomes" id="UP001500736"/>
    </source>
</evidence>
<accession>A0ABN1JIE7</accession>
<feature type="chain" id="PRO_5045470410" evidence="2">
    <location>
        <begin position="24"/>
        <end position="277"/>
    </location>
</feature>
<name>A0ABN1JIE7_9FLAO</name>
<dbReference type="InterPro" id="IPR007621">
    <property type="entry name" value="TPM_dom"/>
</dbReference>
<feature type="domain" description="TPM" evidence="3">
    <location>
        <begin position="39"/>
        <end position="162"/>
    </location>
</feature>
<feature type="signal peptide" evidence="2">
    <location>
        <begin position="1"/>
        <end position="23"/>
    </location>
</feature>
<protein>
    <submittedName>
        <fullName evidence="4">TPM domain-containing protein</fullName>
    </submittedName>
</protein>
<dbReference type="PANTHER" id="PTHR30373">
    <property type="entry name" value="UPF0603 PROTEIN YGCG"/>
    <property type="match status" value="1"/>
</dbReference>
<dbReference type="Proteomes" id="UP001500736">
    <property type="component" value="Unassembled WGS sequence"/>
</dbReference>
<keyword evidence="2" id="KW-0732">Signal</keyword>
<keyword evidence="5" id="KW-1185">Reference proteome</keyword>
<dbReference type="RefSeq" id="WP_343796409.1">
    <property type="nucleotide sequence ID" value="NZ_BAAAGF010000001.1"/>
</dbReference>
<comment type="caution">
    <text evidence="4">The sequence shown here is derived from an EMBL/GenBank/DDBJ whole genome shotgun (WGS) entry which is preliminary data.</text>
</comment>
<dbReference type="EMBL" id="BAAAGF010000001">
    <property type="protein sequence ID" value="GAA0740527.1"/>
    <property type="molecule type" value="Genomic_DNA"/>
</dbReference>
<dbReference type="PANTHER" id="PTHR30373:SF2">
    <property type="entry name" value="UPF0603 PROTEIN YGCG"/>
    <property type="match status" value="1"/>
</dbReference>
<gene>
    <name evidence="4" type="ORF">GCM10009431_10770</name>
</gene>
<dbReference type="Pfam" id="PF04536">
    <property type="entry name" value="TPM_phosphatase"/>
    <property type="match status" value="1"/>
</dbReference>
<dbReference type="Gene3D" id="3.10.310.50">
    <property type="match status" value="1"/>
</dbReference>
<feature type="transmembrane region" description="Helical" evidence="1">
    <location>
        <begin position="177"/>
        <end position="198"/>
    </location>
</feature>
<reference evidence="4 5" key="1">
    <citation type="journal article" date="2019" name="Int. J. Syst. Evol. Microbiol.">
        <title>The Global Catalogue of Microorganisms (GCM) 10K type strain sequencing project: providing services to taxonomists for standard genome sequencing and annotation.</title>
        <authorList>
            <consortium name="The Broad Institute Genomics Platform"/>
            <consortium name="The Broad Institute Genome Sequencing Center for Infectious Disease"/>
            <person name="Wu L."/>
            <person name="Ma J."/>
        </authorList>
    </citation>
    <scope>NUCLEOTIDE SEQUENCE [LARGE SCALE GENOMIC DNA]</scope>
    <source>
        <strain evidence="4 5">JCM 15976</strain>
    </source>
</reference>
<sequence length="277" mass="29456">MRNRVYILSCVIVCFFATQFSFAQFKIPEKPTGSDQTSVYDYIGLLSNSQKNHLEQKLIKYADSTSSQIVVAIISTLNGDDITLVGANWGHKWGIGQAKEDNGILILLAKDDRQIDINTGYGMEYRLTDILAERIINRVMIPEFKKGDFYSGLDKGTDAIFEVLNGEFKAESTKEDYSFPIGVFVVLLVMFIVLLIAISSNRRGKGGGNSGGKGKDLDSRDILEAIILSNMGRGSYGRSSGGGIFGGSSGGGSFGGGGFSGGFGGGGFGGGGASGSW</sequence>
<proteinExistence type="predicted"/>
<keyword evidence="1" id="KW-1133">Transmembrane helix</keyword>
<organism evidence="4 5">
    <name type="scientific">Gaetbulibacter jejuensis</name>
    <dbReference type="NCBI Taxonomy" id="584607"/>
    <lineage>
        <taxon>Bacteria</taxon>
        <taxon>Pseudomonadati</taxon>
        <taxon>Bacteroidota</taxon>
        <taxon>Flavobacteriia</taxon>
        <taxon>Flavobacteriales</taxon>
        <taxon>Flavobacteriaceae</taxon>
        <taxon>Gaetbulibacter</taxon>
    </lineage>
</organism>
<evidence type="ECO:0000259" key="3">
    <source>
        <dbReference type="Pfam" id="PF04536"/>
    </source>
</evidence>
<evidence type="ECO:0000256" key="1">
    <source>
        <dbReference type="SAM" id="Phobius"/>
    </source>
</evidence>
<keyword evidence="1" id="KW-0812">Transmembrane</keyword>